<accession>A0A7D4UCJ8</accession>
<evidence type="ECO:0000256" key="1">
    <source>
        <dbReference type="SAM" id="SignalP"/>
    </source>
</evidence>
<dbReference type="RefSeq" id="WP_173416417.1">
    <property type="nucleotide sequence ID" value="NZ_CP054139.1"/>
</dbReference>
<reference evidence="2 3" key="1">
    <citation type="submission" date="2020-05" db="EMBL/GenBank/DDBJ databases">
        <title>Mucilaginibacter mali sp. nov.</title>
        <authorList>
            <person name="Kim H.S."/>
            <person name="Lee K.C."/>
            <person name="Suh M.K."/>
            <person name="Kim J.-S."/>
            <person name="Han K.-I."/>
            <person name="Eom M.K."/>
            <person name="Shin Y.K."/>
            <person name="Lee J.-S."/>
        </authorList>
    </citation>
    <scope>NUCLEOTIDE SEQUENCE [LARGE SCALE GENOMIC DNA]</scope>
    <source>
        <strain evidence="2 3">G2-14</strain>
    </source>
</reference>
<dbReference type="InterPro" id="IPR029033">
    <property type="entry name" value="His_PPase_superfam"/>
</dbReference>
<dbReference type="SUPFAM" id="SSF53254">
    <property type="entry name" value="Phosphoglycerate mutase-like"/>
    <property type="match status" value="1"/>
</dbReference>
<feature type="signal peptide" evidence="1">
    <location>
        <begin position="1"/>
        <end position="27"/>
    </location>
</feature>
<keyword evidence="3" id="KW-1185">Reference proteome</keyword>
<keyword evidence="1" id="KW-0732">Signal</keyword>
<dbReference type="Pfam" id="PF00300">
    <property type="entry name" value="His_Phos_1"/>
    <property type="match status" value="1"/>
</dbReference>
<feature type="chain" id="PRO_5028850113" evidence="1">
    <location>
        <begin position="28"/>
        <end position="198"/>
    </location>
</feature>
<dbReference type="Proteomes" id="UP000505355">
    <property type="component" value="Chromosome"/>
</dbReference>
<sequence>MKRNTVKAILFKLFFICLALSNFNALAQKTTIYIVRHAEKAANPADDPDLTSAGQKRAKDLIKALKREKIAGIYVTNYKRVTQTAKPTADKFTLMPEKYDPTDLKAFAKKVYQYYSGHSVLIVGHSNTVIPTLVALGGPQPFNTLTDDDYDMLFKLTIKDGKPELEISYYGEPHHTTMIPEQYLGYTTEHFVKPPVRF</sequence>
<dbReference type="KEGG" id="mmab:HQ865_18960"/>
<evidence type="ECO:0000313" key="2">
    <source>
        <dbReference type="EMBL" id="QKJ31758.1"/>
    </source>
</evidence>
<dbReference type="AlphaFoldDB" id="A0A7D4UCJ8"/>
<name>A0A7D4UCJ8_9SPHI</name>
<dbReference type="CDD" id="cd07067">
    <property type="entry name" value="HP_PGM_like"/>
    <property type="match status" value="1"/>
</dbReference>
<evidence type="ECO:0000313" key="3">
    <source>
        <dbReference type="Proteomes" id="UP000505355"/>
    </source>
</evidence>
<gene>
    <name evidence="2" type="ORF">HQ865_18960</name>
</gene>
<proteinExistence type="predicted"/>
<organism evidence="2 3">
    <name type="scientific">Mucilaginibacter mali</name>
    <dbReference type="NCBI Taxonomy" id="2740462"/>
    <lineage>
        <taxon>Bacteria</taxon>
        <taxon>Pseudomonadati</taxon>
        <taxon>Bacteroidota</taxon>
        <taxon>Sphingobacteriia</taxon>
        <taxon>Sphingobacteriales</taxon>
        <taxon>Sphingobacteriaceae</taxon>
        <taxon>Mucilaginibacter</taxon>
    </lineage>
</organism>
<dbReference type="EMBL" id="CP054139">
    <property type="protein sequence ID" value="QKJ31758.1"/>
    <property type="molecule type" value="Genomic_DNA"/>
</dbReference>
<dbReference type="Gene3D" id="3.40.50.1240">
    <property type="entry name" value="Phosphoglycerate mutase-like"/>
    <property type="match status" value="1"/>
</dbReference>
<dbReference type="InterPro" id="IPR013078">
    <property type="entry name" value="His_Pase_superF_clade-1"/>
</dbReference>
<protein>
    <submittedName>
        <fullName evidence="2">Histidine phosphatase family protein</fullName>
    </submittedName>
</protein>